<name>A0A951J365_9BACT</name>
<dbReference type="GO" id="GO:0000155">
    <property type="term" value="F:phosphorelay sensor kinase activity"/>
    <property type="evidence" value="ECO:0007669"/>
    <property type="project" value="InterPro"/>
</dbReference>
<proteinExistence type="predicted"/>
<dbReference type="PANTHER" id="PTHR34220:SF7">
    <property type="entry name" value="SENSOR HISTIDINE KINASE YPDA"/>
    <property type="match status" value="1"/>
</dbReference>
<keyword evidence="4" id="KW-1185">Reference proteome</keyword>
<evidence type="ECO:0000313" key="4">
    <source>
        <dbReference type="Proteomes" id="UP000727490"/>
    </source>
</evidence>
<accession>A0A951J365</accession>
<comment type="caution">
    <text evidence="3">The sequence shown here is derived from an EMBL/GenBank/DDBJ whole genome shotgun (WGS) entry which is preliminary data.</text>
</comment>
<protein>
    <submittedName>
        <fullName evidence="3">Signal transduction histidine kinase</fullName>
    </submittedName>
</protein>
<evidence type="ECO:0000256" key="1">
    <source>
        <dbReference type="SAM" id="Phobius"/>
    </source>
</evidence>
<keyword evidence="3" id="KW-0418">Kinase</keyword>
<evidence type="ECO:0000259" key="2">
    <source>
        <dbReference type="Pfam" id="PF06580"/>
    </source>
</evidence>
<reference evidence="3 4" key="1">
    <citation type="journal article" date="2020" name="Syst. Appl. Microbiol.">
        <title>Arthrospiribacter ruber gen. nov., sp. nov., a novel bacterium isolated from Arthrospira cultures.</title>
        <authorList>
            <person name="Waleron M."/>
            <person name="Misztak A."/>
            <person name="Waleron M.M."/>
            <person name="Furmaniak M."/>
            <person name="Mrozik A."/>
            <person name="Waleron K."/>
        </authorList>
    </citation>
    <scope>NUCLEOTIDE SEQUENCE [LARGE SCALE GENOMIC DNA]</scope>
    <source>
        <strain evidence="3 4">DPMB0001</strain>
    </source>
</reference>
<feature type="transmembrane region" description="Helical" evidence="1">
    <location>
        <begin position="76"/>
        <end position="98"/>
    </location>
</feature>
<feature type="transmembrane region" description="Helical" evidence="1">
    <location>
        <begin position="7"/>
        <end position="25"/>
    </location>
</feature>
<keyword evidence="3" id="KW-0808">Transferase</keyword>
<evidence type="ECO:0000313" key="3">
    <source>
        <dbReference type="EMBL" id="MBW3469668.1"/>
    </source>
</evidence>
<dbReference type="InterPro" id="IPR010559">
    <property type="entry name" value="Sig_transdc_His_kin_internal"/>
</dbReference>
<dbReference type="Proteomes" id="UP000727490">
    <property type="component" value="Unassembled WGS sequence"/>
</dbReference>
<dbReference type="RefSeq" id="WP_219292925.1">
    <property type="nucleotide sequence ID" value="NZ_RPHB01000009.1"/>
</dbReference>
<keyword evidence="1" id="KW-0812">Transmembrane</keyword>
<dbReference type="AlphaFoldDB" id="A0A951J365"/>
<feature type="transmembrane region" description="Helical" evidence="1">
    <location>
        <begin position="37"/>
        <end position="55"/>
    </location>
</feature>
<feature type="transmembrane region" description="Helical" evidence="1">
    <location>
        <begin position="110"/>
        <end position="132"/>
    </location>
</feature>
<dbReference type="Pfam" id="PF06580">
    <property type="entry name" value="His_kinase"/>
    <property type="match status" value="1"/>
</dbReference>
<organism evidence="3 4">
    <name type="scientific">Arthrospiribacter ruber</name>
    <dbReference type="NCBI Taxonomy" id="2487934"/>
    <lineage>
        <taxon>Bacteria</taxon>
        <taxon>Pseudomonadati</taxon>
        <taxon>Bacteroidota</taxon>
        <taxon>Cytophagia</taxon>
        <taxon>Cytophagales</taxon>
        <taxon>Cyclobacteriaceae</taxon>
        <taxon>Arthrospiribacter</taxon>
    </lineage>
</organism>
<dbReference type="InterPro" id="IPR050640">
    <property type="entry name" value="Bact_2-comp_sensor_kinase"/>
</dbReference>
<feature type="domain" description="Signal transduction histidine kinase internal region" evidence="2">
    <location>
        <begin position="153"/>
        <end position="231"/>
    </location>
</feature>
<dbReference type="EMBL" id="RPHB01000009">
    <property type="protein sequence ID" value="MBW3469668.1"/>
    <property type="molecule type" value="Genomic_DNA"/>
</dbReference>
<gene>
    <name evidence="3" type="ORF">EGN73_17880</name>
</gene>
<sequence>MFGHRFHYAFPALLAVYSFLNIQILEGDRLYQADLDSSRLFYVIFLLCYAVWYANRGIEKFLLPKFPRSHPLLVQFISSLLAVTGISIISVYTTGILFGEPFSYSWPNLLLTMGFSFRINLFLNCVNAIYYFSKKFREKAVEAEKLHSLNVEAKLKSLNSQLNPHFFFNNLSALSALIHEDVGAADAYLQKLSIIYRYILNNTDKELVSFKEELEFLQNYIDLLSIRFEKSLSFNLELEESCQGSFLPPAVLQLLVENVVKHNYFTLSEPMEVSIKADCDHIRIRNKIQSKEVVELSTGIGLQNISDRYKFLGSNIEVKDTSEYFEVVLPLIKAYENSNN</sequence>
<dbReference type="GO" id="GO:0016020">
    <property type="term" value="C:membrane"/>
    <property type="evidence" value="ECO:0007669"/>
    <property type="project" value="InterPro"/>
</dbReference>
<keyword evidence="1" id="KW-0472">Membrane</keyword>
<dbReference type="PANTHER" id="PTHR34220">
    <property type="entry name" value="SENSOR HISTIDINE KINASE YPDA"/>
    <property type="match status" value="1"/>
</dbReference>
<keyword evidence="1" id="KW-1133">Transmembrane helix</keyword>